<evidence type="ECO:0000313" key="3">
    <source>
        <dbReference type="EMBL" id="KAK0068613.1"/>
    </source>
</evidence>
<gene>
    <name evidence="3" type="ORF">Bpfe_001576</name>
</gene>
<feature type="compositionally biased region" description="Polar residues" evidence="1">
    <location>
        <begin position="711"/>
        <end position="721"/>
    </location>
</feature>
<evidence type="ECO:0000256" key="2">
    <source>
        <dbReference type="SAM" id="Phobius"/>
    </source>
</evidence>
<protein>
    <submittedName>
        <fullName evidence="3">Multiple epidermal growth factor-like domains protein 10</fullName>
    </submittedName>
</protein>
<comment type="caution">
    <text evidence="3">The sequence shown here is derived from an EMBL/GenBank/DDBJ whole genome shotgun (WGS) entry which is preliminary data.</text>
</comment>
<dbReference type="Proteomes" id="UP001233172">
    <property type="component" value="Unassembled WGS sequence"/>
</dbReference>
<dbReference type="InterPro" id="IPR052108">
    <property type="entry name" value="MEGF/SIB"/>
</dbReference>
<evidence type="ECO:0000313" key="4">
    <source>
        <dbReference type="Proteomes" id="UP001233172"/>
    </source>
</evidence>
<feature type="compositionally biased region" description="Basic and acidic residues" evidence="1">
    <location>
        <begin position="701"/>
        <end position="710"/>
    </location>
</feature>
<organism evidence="3 4">
    <name type="scientific">Biomphalaria pfeifferi</name>
    <name type="common">Bloodfluke planorb</name>
    <name type="synonym">Freshwater snail</name>
    <dbReference type="NCBI Taxonomy" id="112525"/>
    <lineage>
        <taxon>Eukaryota</taxon>
        <taxon>Metazoa</taxon>
        <taxon>Spiralia</taxon>
        <taxon>Lophotrochozoa</taxon>
        <taxon>Mollusca</taxon>
        <taxon>Gastropoda</taxon>
        <taxon>Heterobranchia</taxon>
        <taxon>Euthyneura</taxon>
        <taxon>Panpulmonata</taxon>
        <taxon>Hygrophila</taxon>
        <taxon>Lymnaeoidea</taxon>
        <taxon>Planorbidae</taxon>
        <taxon>Biomphalaria</taxon>
    </lineage>
</organism>
<dbReference type="AlphaFoldDB" id="A0AAD8FLR6"/>
<keyword evidence="2" id="KW-0812">Transmembrane</keyword>
<dbReference type="EMBL" id="JASAOG010000004">
    <property type="protein sequence ID" value="KAK0068613.1"/>
    <property type="molecule type" value="Genomic_DNA"/>
</dbReference>
<dbReference type="Gene3D" id="2.170.300.10">
    <property type="entry name" value="Tie2 ligand-binding domain superfamily"/>
    <property type="match status" value="1"/>
</dbReference>
<evidence type="ECO:0000256" key="1">
    <source>
        <dbReference type="SAM" id="MobiDB-lite"/>
    </source>
</evidence>
<reference evidence="3" key="1">
    <citation type="journal article" date="2023" name="PLoS Negl. Trop. Dis.">
        <title>A genome sequence for Biomphalaria pfeifferi, the major vector snail for the human-infecting parasite Schistosoma mansoni.</title>
        <authorList>
            <person name="Bu L."/>
            <person name="Lu L."/>
            <person name="Laidemitt M.R."/>
            <person name="Zhang S.M."/>
            <person name="Mutuku M."/>
            <person name="Mkoji G."/>
            <person name="Steinauer M."/>
            <person name="Loker E.S."/>
        </authorList>
    </citation>
    <scope>NUCLEOTIDE SEQUENCE</scope>
    <source>
        <strain evidence="3">KasaAsao</strain>
    </source>
</reference>
<reference evidence="3" key="2">
    <citation type="submission" date="2023-04" db="EMBL/GenBank/DDBJ databases">
        <authorList>
            <person name="Bu L."/>
            <person name="Lu L."/>
            <person name="Laidemitt M.R."/>
            <person name="Zhang S.M."/>
            <person name="Mutuku M."/>
            <person name="Mkoji G."/>
            <person name="Steinauer M."/>
            <person name="Loker E.S."/>
        </authorList>
    </citation>
    <scope>NUCLEOTIDE SEQUENCE</scope>
    <source>
        <strain evidence="3">KasaAsao</strain>
        <tissue evidence="3">Whole Snail</tissue>
    </source>
</reference>
<proteinExistence type="predicted"/>
<keyword evidence="2" id="KW-0472">Membrane</keyword>
<dbReference type="PANTHER" id="PTHR24035:SF109">
    <property type="entry name" value="PROTEIN DRAPER"/>
    <property type="match status" value="1"/>
</dbReference>
<sequence>MSSNKALVDYMVASLLIYHRVNSYNFFGNRSQYRCNCINGCLEDGSCKYKNYGCQETYFGQSCQYVDVASLAKKNTAYTDRNYSTCYSNDTPIEFEYSYKVTFSFMQLIVMELALTSSYKHNEIVLHFKHDQTWINCKHQEIWEIDTKMTRIFCFDQNIVFDKVVISGPGLPYVCEVYISLGRNIGLKQFVKVNIKSGEDIVPANDGNIESCYKSKIQNPFQELTFYTPSRVYYSNLFRTFNLRIYPFYGNGDYQMEGFSVMMELLNGSTTNIADVTDTSNQINIPLYISEIRSIKINNATINAVNYYNLNFCEVELYGDCKQSTHGLDCDRRCHCPEQRCDSDGYCYMCEEVNGMHVCRKTCQQCASPCSLKGECIECKPGFKGLHCVQLCANCGGTFRCDPESGVCSKVGGCVTGFSGDLCDKTCGYCDGGACDRQTGACLHYKCQAKYRGQKCDQKCSHCSVDGSCDMLTGNCTFGCIHGYRGDVCLLECSNCAGDRSCDRFNASCNSGLCNPGFKGADCSDVCTNCAGKGDCHIKTGACLSGCNPGFKGNQCSQTCEHCINGTCYPGNGTCTIGCLKGFYRHDCERTCAHCLDNNGCHNVTGQCFNGCENGYYSPTCNEVCGYCAGDRSCDRVTGKCLSGCKAGYTGDYCKETVIEQTATESVVLFYVTFLIMIGIVLFFLFCSQKIYWCCSLTGRDSQDSKEKIPKSSQKTTSSEFLSGDSREESFLEKYAYLN</sequence>
<name>A0AAD8FLR6_BIOPF</name>
<feature type="region of interest" description="Disordered" evidence="1">
    <location>
        <begin position="700"/>
        <end position="726"/>
    </location>
</feature>
<keyword evidence="2" id="KW-1133">Transmembrane helix</keyword>
<feature type="transmembrane region" description="Helical" evidence="2">
    <location>
        <begin position="668"/>
        <end position="687"/>
    </location>
</feature>
<keyword evidence="4" id="KW-1185">Reference proteome</keyword>
<dbReference type="PANTHER" id="PTHR24035">
    <property type="entry name" value="MULTIPLE EPIDERMAL GROWTH FACTOR-LIKE DOMAINS PROTEIN"/>
    <property type="match status" value="1"/>
</dbReference>
<accession>A0AAD8FLR6</accession>